<keyword evidence="2" id="KW-1185">Reference proteome</keyword>
<gene>
    <name evidence="1" type="ORF">AACH10_02645</name>
</gene>
<comment type="caution">
    <text evidence="1">The sequence shown here is derived from an EMBL/GenBank/DDBJ whole genome shotgun (WGS) entry which is preliminary data.</text>
</comment>
<dbReference type="InterPro" id="IPR045445">
    <property type="entry name" value="DUF6502"/>
</dbReference>
<name>A0ABU9CEW8_9BURK</name>
<proteinExistence type="predicted"/>
<dbReference type="EMBL" id="JBBUTH010000001">
    <property type="protein sequence ID" value="MEK8049127.1"/>
    <property type="molecule type" value="Genomic_DNA"/>
</dbReference>
<accession>A0ABU9CEW8</accession>
<dbReference type="Pfam" id="PF20112">
    <property type="entry name" value="DUF6502"/>
    <property type="match status" value="1"/>
</dbReference>
<organism evidence="1 2">
    <name type="scientific">Pseudaquabacterium inlustre</name>
    <dbReference type="NCBI Taxonomy" id="2984192"/>
    <lineage>
        <taxon>Bacteria</taxon>
        <taxon>Pseudomonadati</taxon>
        <taxon>Pseudomonadota</taxon>
        <taxon>Betaproteobacteria</taxon>
        <taxon>Burkholderiales</taxon>
        <taxon>Sphaerotilaceae</taxon>
        <taxon>Pseudaquabacterium</taxon>
    </lineage>
</organism>
<dbReference type="Proteomes" id="UP001365405">
    <property type="component" value="Unassembled WGS sequence"/>
</dbReference>
<evidence type="ECO:0000313" key="2">
    <source>
        <dbReference type="Proteomes" id="UP001365405"/>
    </source>
</evidence>
<evidence type="ECO:0000313" key="1">
    <source>
        <dbReference type="EMBL" id="MEK8049127.1"/>
    </source>
</evidence>
<dbReference type="RefSeq" id="WP_341408799.1">
    <property type="nucleotide sequence ID" value="NZ_JBBUTH010000001.1"/>
</dbReference>
<reference evidence="1 2" key="1">
    <citation type="submission" date="2024-04" db="EMBL/GenBank/DDBJ databases">
        <title>Novel species of the genus Ideonella isolated from streams.</title>
        <authorList>
            <person name="Lu H."/>
        </authorList>
    </citation>
    <scope>NUCLEOTIDE SEQUENCE [LARGE SCALE GENOMIC DNA]</scope>
    <source>
        <strain evidence="1 2">DXS22W</strain>
    </source>
</reference>
<protein>
    <submittedName>
        <fullName evidence="1">DUF6502 family protein</fullName>
    </submittedName>
</protein>
<sequence>MSPTDTAPPHPAPADALAGALRQLLGPLARLALARGVTHATLDELLKQALVDAADRQHAALPPHRRVSRISTATGIHRREVTRLVGELRDGAAQAAPPQRSLASELFAHWRTHRDYCDRRGSPAELPRQGPAPSFESLAQAITRDVHPRSLLDELLRLGLAAHDRERDTVRLLREDFVPSGDAARMLRSLGNNVGDHLQAAVDNVLSDAPRHFEQAVFAGGLSAASVAEIDRLLRARWGELVDALVPALETLIARDAAALADAASDAEGAAPPPVPRQRVRLGLYALAQDLPAPDAPESPR</sequence>